<keyword evidence="3 10" id="KW-0812">Transmembrane</keyword>
<gene>
    <name evidence="10" type="primary">murJ</name>
    <name evidence="12" type="ORF">EDC39_101305</name>
</gene>
<dbReference type="Proteomes" id="UP000324159">
    <property type="component" value="Unassembled WGS sequence"/>
</dbReference>
<dbReference type="GO" id="GO:0009252">
    <property type="term" value="P:peptidoglycan biosynthetic process"/>
    <property type="evidence" value="ECO:0007669"/>
    <property type="project" value="UniProtKB-UniRule"/>
</dbReference>
<dbReference type="GO" id="GO:0008360">
    <property type="term" value="P:regulation of cell shape"/>
    <property type="evidence" value="ECO:0007669"/>
    <property type="project" value="UniProtKB-UniRule"/>
</dbReference>
<comment type="function">
    <text evidence="8 10 11">Involved in peptidoglycan biosynthesis. Transports lipid-linked peptidoglycan precursors from the inner to the outer leaflet of the cytoplasmic membrane.</text>
</comment>
<feature type="transmembrane region" description="Helical" evidence="10">
    <location>
        <begin position="233"/>
        <end position="258"/>
    </location>
</feature>
<dbReference type="PRINTS" id="PR01806">
    <property type="entry name" value="VIRFACTRMVIN"/>
</dbReference>
<dbReference type="UniPathway" id="UPA00219"/>
<dbReference type="EMBL" id="VNIB01000001">
    <property type="protein sequence ID" value="TYP00145.1"/>
    <property type="molecule type" value="Genomic_DNA"/>
</dbReference>
<organism evidence="12 13">
    <name type="scientific">Geothermobacter ehrlichii</name>
    <dbReference type="NCBI Taxonomy" id="213224"/>
    <lineage>
        <taxon>Bacteria</taxon>
        <taxon>Pseudomonadati</taxon>
        <taxon>Thermodesulfobacteriota</taxon>
        <taxon>Desulfuromonadia</taxon>
        <taxon>Desulfuromonadales</taxon>
        <taxon>Geothermobacteraceae</taxon>
        <taxon>Geothermobacter</taxon>
    </lineage>
</organism>
<evidence type="ECO:0000313" key="12">
    <source>
        <dbReference type="EMBL" id="TYP00145.1"/>
    </source>
</evidence>
<keyword evidence="7 10" id="KW-0472">Membrane</keyword>
<feature type="transmembrane region" description="Helical" evidence="10">
    <location>
        <begin position="90"/>
        <end position="118"/>
    </location>
</feature>
<dbReference type="HAMAP" id="MF_02078">
    <property type="entry name" value="MurJ_MviN"/>
    <property type="match status" value="1"/>
</dbReference>
<comment type="subcellular location">
    <subcellularLocation>
        <location evidence="1 10">Cell membrane</location>
        <topology evidence="1 10">Multi-pass membrane protein</topology>
    </subcellularLocation>
</comment>
<keyword evidence="10 11" id="KW-0961">Cell wall biogenesis/degradation</keyword>
<dbReference type="PANTHER" id="PTHR47019">
    <property type="entry name" value="LIPID II FLIPPASE MURJ"/>
    <property type="match status" value="1"/>
</dbReference>
<dbReference type="CDD" id="cd13123">
    <property type="entry name" value="MATE_MurJ_like"/>
    <property type="match status" value="1"/>
</dbReference>
<keyword evidence="6 10" id="KW-1133">Transmembrane helix</keyword>
<evidence type="ECO:0000256" key="2">
    <source>
        <dbReference type="ARBA" id="ARBA00022475"/>
    </source>
</evidence>
<feature type="transmembrane region" description="Helical" evidence="10">
    <location>
        <begin position="192"/>
        <end position="212"/>
    </location>
</feature>
<keyword evidence="10 11" id="KW-0813">Transport</keyword>
<dbReference type="NCBIfam" id="TIGR01695">
    <property type="entry name" value="murJ_mviN"/>
    <property type="match status" value="1"/>
</dbReference>
<feature type="transmembrane region" description="Helical" evidence="10">
    <location>
        <begin position="387"/>
        <end position="407"/>
    </location>
</feature>
<keyword evidence="13" id="KW-1185">Reference proteome</keyword>
<accession>A0A5D3WNN8</accession>
<dbReference type="PIRSF" id="PIRSF002869">
    <property type="entry name" value="MviN"/>
    <property type="match status" value="1"/>
</dbReference>
<feature type="transmembrane region" description="Helical" evidence="10">
    <location>
        <begin position="31"/>
        <end position="52"/>
    </location>
</feature>
<evidence type="ECO:0000256" key="4">
    <source>
        <dbReference type="ARBA" id="ARBA00022960"/>
    </source>
</evidence>
<feature type="transmembrane region" description="Helical" evidence="10">
    <location>
        <begin position="413"/>
        <end position="433"/>
    </location>
</feature>
<protein>
    <recommendedName>
        <fullName evidence="10">Probable lipid II flippase MurJ</fullName>
    </recommendedName>
</protein>
<name>A0A5D3WNN8_9BACT</name>
<keyword evidence="4 10" id="KW-0133">Cell shape</keyword>
<evidence type="ECO:0000256" key="3">
    <source>
        <dbReference type="ARBA" id="ARBA00022692"/>
    </source>
</evidence>
<evidence type="ECO:0000256" key="5">
    <source>
        <dbReference type="ARBA" id="ARBA00022984"/>
    </source>
</evidence>
<feature type="transmembrane region" description="Helical" evidence="10">
    <location>
        <begin position="169"/>
        <end position="186"/>
    </location>
</feature>
<evidence type="ECO:0000256" key="11">
    <source>
        <dbReference type="PIRNR" id="PIRNR002869"/>
    </source>
</evidence>
<dbReference type="Pfam" id="PF03023">
    <property type="entry name" value="MurJ"/>
    <property type="match status" value="1"/>
</dbReference>
<feature type="transmembrane region" description="Helical" evidence="10">
    <location>
        <begin position="445"/>
        <end position="467"/>
    </location>
</feature>
<feature type="transmembrane region" description="Helical" evidence="10">
    <location>
        <begin position="138"/>
        <end position="157"/>
    </location>
</feature>
<feature type="transmembrane region" description="Helical" evidence="10">
    <location>
        <begin position="354"/>
        <end position="375"/>
    </location>
</feature>
<feature type="transmembrane region" description="Helical" evidence="10">
    <location>
        <begin position="317"/>
        <end position="342"/>
    </location>
</feature>
<evidence type="ECO:0000256" key="1">
    <source>
        <dbReference type="ARBA" id="ARBA00004651"/>
    </source>
</evidence>
<dbReference type="GO" id="GO:0015648">
    <property type="term" value="F:lipid-linked peptidoglycan transporter activity"/>
    <property type="evidence" value="ECO:0007669"/>
    <property type="project" value="UniProtKB-UniRule"/>
</dbReference>
<evidence type="ECO:0000256" key="6">
    <source>
        <dbReference type="ARBA" id="ARBA00022989"/>
    </source>
</evidence>
<dbReference type="AlphaFoldDB" id="A0A5D3WNN8"/>
<dbReference type="GO" id="GO:0071555">
    <property type="term" value="P:cell wall organization"/>
    <property type="evidence" value="ECO:0007669"/>
    <property type="project" value="UniProtKB-UniRule"/>
</dbReference>
<reference evidence="12 13" key="1">
    <citation type="submission" date="2019-07" db="EMBL/GenBank/DDBJ databases">
        <title>Genomic Encyclopedia of Type Strains, Phase IV (KMG-IV): sequencing the most valuable type-strain genomes for metagenomic binning, comparative biology and taxonomic classification.</title>
        <authorList>
            <person name="Goeker M."/>
        </authorList>
    </citation>
    <scope>NUCLEOTIDE SEQUENCE [LARGE SCALE GENOMIC DNA]</scope>
    <source>
        <strain evidence="12 13">SS015</strain>
    </source>
</reference>
<dbReference type="GO" id="GO:0034204">
    <property type="term" value="P:lipid translocation"/>
    <property type="evidence" value="ECO:0007669"/>
    <property type="project" value="TreeGrafter"/>
</dbReference>
<evidence type="ECO:0000256" key="9">
    <source>
        <dbReference type="ARBA" id="ARBA00061532"/>
    </source>
</evidence>
<comment type="pathway">
    <text evidence="10">Cell wall biogenesis; peptidoglycan biosynthesis.</text>
</comment>
<evidence type="ECO:0000256" key="7">
    <source>
        <dbReference type="ARBA" id="ARBA00023136"/>
    </source>
</evidence>
<evidence type="ECO:0000256" key="8">
    <source>
        <dbReference type="ARBA" id="ARBA00060041"/>
    </source>
</evidence>
<comment type="caution">
    <text evidence="12">The sequence shown here is derived from an EMBL/GenBank/DDBJ whole genome shotgun (WGS) entry which is preliminary data.</text>
</comment>
<keyword evidence="2 10" id="KW-1003">Cell membrane</keyword>
<proteinExistence type="inferred from homology"/>
<comment type="similarity">
    <text evidence="9 10 11">Belongs to the MurJ/MviN family.</text>
</comment>
<dbReference type="InterPro" id="IPR004268">
    <property type="entry name" value="MurJ"/>
</dbReference>
<sequence length="530" mass="57441">MSERREITRSTSILGFATGLSRIGGLVRDMVVAWFFGAGFATDAFFVAFTIPNLLRRFFAEGSLTAAFVPVFTEICQLRGEDEARRVANICWTLLTLVMVAVTAIGILSSPLLVRSIGFGFGAVEGKLALTDGLNRLMFPYIFFASLLALATGILNVRGHFFVPALSPLMLNLSMILSAVALSAVFDPPIYALAAGVLLGGLLQLLMQFPVLARHGFLPKPDFAFADLTVRRIAGLMVPGIFGVAIYQINVILTRLLASFLPQGSVSYLYYGQRLFEFPQGVFIVSLAQAVLPSMSRQAAAQDLEELRHSLDFALSLMLLVILPATVGLLLCAEPVYALFFMRGSFDATDVRQTALALAAYAPGLLFVGFSRILAPTFYALKDTRTPVRVSFWTLLVNAGLGLLLMVPLRHVGLALALSLASMFNAAFLWWRLKRKLPGLGAKRLGLLALRLLLPVTVMALTVALMLRRIDWLQGGQMLTKTALLAAAVVAGTVVYGLACLLFRVPEVAEAWRLVRRKFGGGRDGGSGSQ</sequence>
<feature type="transmembrane region" description="Helical" evidence="10">
    <location>
        <begin position="482"/>
        <end position="503"/>
    </location>
</feature>
<dbReference type="InterPro" id="IPR051050">
    <property type="entry name" value="Lipid_II_flippase_MurJ/MviN"/>
</dbReference>
<dbReference type="PANTHER" id="PTHR47019:SF1">
    <property type="entry name" value="LIPID II FLIPPASE MURJ"/>
    <property type="match status" value="1"/>
</dbReference>
<evidence type="ECO:0000313" key="13">
    <source>
        <dbReference type="Proteomes" id="UP000324159"/>
    </source>
</evidence>
<dbReference type="OrthoDB" id="9786339at2"/>
<keyword evidence="5 10" id="KW-0573">Peptidoglycan synthesis</keyword>
<evidence type="ECO:0000256" key="10">
    <source>
        <dbReference type="HAMAP-Rule" id="MF_02078"/>
    </source>
</evidence>
<dbReference type="RefSeq" id="WP_148894331.1">
    <property type="nucleotide sequence ID" value="NZ_VNIB01000001.1"/>
</dbReference>
<dbReference type="GO" id="GO:0005886">
    <property type="term" value="C:plasma membrane"/>
    <property type="evidence" value="ECO:0007669"/>
    <property type="project" value="UniProtKB-SubCell"/>
</dbReference>